<gene>
    <name evidence="2" type="ORF">E5288_WYG019429</name>
</gene>
<accession>A0A6B0RCZ9</accession>
<evidence type="ECO:0000313" key="3">
    <source>
        <dbReference type="Proteomes" id="UP000322234"/>
    </source>
</evidence>
<name>A0A6B0RCZ9_9CETA</name>
<comment type="caution">
    <text evidence="2">The sequence shown here is derived from an EMBL/GenBank/DDBJ whole genome shotgun (WGS) entry which is preliminary data.</text>
</comment>
<dbReference type="EMBL" id="VBQZ03000035">
    <property type="protein sequence ID" value="MXQ86901.1"/>
    <property type="molecule type" value="Genomic_DNA"/>
</dbReference>
<organism evidence="2 3">
    <name type="scientific">Bos mutus</name>
    <name type="common">wild yak</name>
    <dbReference type="NCBI Taxonomy" id="72004"/>
    <lineage>
        <taxon>Eukaryota</taxon>
        <taxon>Metazoa</taxon>
        <taxon>Chordata</taxon>
        <taxon>Craniata</taxon>
        <taxon>Vertebrata</taxon>
        <taxon>Euteleostomi</taxon>
        <taxon>Mammalia</taxon>
        <taxon>Eutheria</taxon>
        <taxon>Laurasiatheria</taxon>
        <taxon>Artiodactyla</taxon>
        <taxon>Ruminantia</taxon>
        <taxon>Pecora</taxon>
        <taxon>Bovidae</taxon>
        <taxon>Bovinae</taxon>
        <taxon>Bos</taxon>
    </lineage>
</organism>
<sequence>MAQSLCPFQNAFPNLAGEPESPCERRGSLACLRKTSGAVRVESTPFNVLWEQRVWGAHDERHGETAGARREQILLKENAVRPYFIDLKGSS</sequence>
<protein>
    <submittedName>
        <fullName evidence="2">Uncharacterized protein</fullName>
    </submittedName>
</protein>
<keyword evidence="3" id="KW-1185">Reference proteome</keyword>
<reference evidence="2" key="1">
    <citation type="submission" date="2019-10" db="EMBL/GenBank/DDBJ databases">
        <title>The sequence and de novo assembly of the wild yak genome.</title>
        <authorList>
            <person name="Liu Y."/>
        </authorList>
    </citation>
    <scope>NUCLEOTIDE SEQUENCE [LARGE SCALE GENOMIC DNA]</scope>
    <source>
        <strain evidence="2">WY2019</strain>
    </source>
</reference>
<dbReference type="Proteomes" id="UP000322234">
    <property type="component" value="Unassembled WGS sequence"/>
</dbReference>
<dbReference type="AlphaFoldDB" id="A0A6B0RCZ9"/>
<proteinExistence type="predicted"/>
<feature type="region of interest" description="Disordered" evidence="1">
    <location>
        <begin position="1"/>
        <end position="23"/>
    </location>
</feature>
<evidence type="ECO:0000256" key="1">
    <source>
        <dbReference type="SAM" id="MobiDB-lite"/>
    </source>
</evidence>
<evidence type="ECO:0000313" key="2">
    <source>
        <dbReference type="EMBL" id="MXQ86901.1"/>
    </source>
</evidence>